<name>A0AA37HQC8_9HYPH</name>
<comment type="caution">
    <text evidence="1">The sequence shown here is derived from an EMBL/GenBank/DDBJ whole genome shotgun (WGS) entry which is preliminary data.</text>
</comment>
<protein>
    <submittedName>
        <fullName evidence="1">Uncharacterized protein</fullName>
    </submittedName>
</protein>
<organism evidence="1 2">
    <name type="scientific">Methylobacterium gregans</name>
    <dbReference type="NCBI Taxonomy" id="374424"/>
    <lineage>
        <taxon>Bacteria</taxon>
        <taxon>Pseudomonadati</taxon>
        <taxon>Pseudomonadota</taxon>
        <taxon>Alphaproteobacteria</taxon>
        <taxon>Hyphomicrobiales</taxon>
        <taxon>Methylobacteriaceae</taxon>
        <taxon>Methylobacterium</taxon>
    </lineage>
</organism>
<sequence length="80" mass="8332">MIQMSKGLRLSPSPLCGGGWAGRKAGSGEGNPVSEVGAASIPRSILYRCSSFARLGPGPRCFAGYPPPQWGEGRRALGQE</sequence>
<proteinExistence type="predicted"/>
<evidence type="ECO:0000313" key="1">
    <source>
        <dbReference type="EMBL" id="GJD79700.1"/>
    </source>
</evidence>
<dbReference type="AlphaFoldDB" id="A0AA37HQC8"/>
<evidence type="ECO:0000313" key="2">
    <source>
        <dbReference type="Proteomes" id="UP001055108"/>
    </source>
</evidence>
<accession>A0AA37HQC8</accession>
<keyword evidence="2" id="KW-1185">Reference proteome</keyword>
<dbReference type="EMBL" id="BPQM01000069">
    <property type="protein sequence ID" value="GJD79700.1"/>
    <property type="molecule type" value="Genomic_DNA"/>
</dbReference>
<dbReference type="Proteomes" id="UP001055108">
    <property type="component" value="Unassembled WGS sequence"/>
</dbReference>
<reference evidence="1" key="1">
    <citation type="journal article" date="2016" name="Front. Microbiol.">
        <title>Genome Sequence of the Piezophilic, Mesophilic Sulfate-Reducing Bacterium Desulfovibrio indicus J2T.</title>
        <authorList>
            <person name="Cao J."/>
            <person name="Maignien L."/>
            <person name="Shao Z."/>
            <person name="Alain K."/>
            <person name="Jebbar M."/>
        </authorList>
    </citation>
    <scope>NUCLEOTIDE SEQUENCE</scope>
    <source>
        <strain evidence="1">NBRC 103626</strain>
    </source>
</reference>
<reference evidence="1" key="2">
    <citation type="submission" date="2021-08" db="EMBL/GenBank/DDBJ databases">
        <authorList>
            <person name="Tani A."/>
            <person name="Ola A."/>
            <person name="Ogura Y."/>
            <person name="Katsura K."/>
            <person name="Hayashi T."/>
        </authorList>
    </citation>
    <scope>NUCLEOTIDE SEQUENCE</scope>
    <source>
        <strain evidence="1">NBRC 103626</strain>
    </source>
</reference>
<gene>
    <name evidence="1" type="ORF">NBEOAGPD_2929</name>
</gene>